<organism evidence="1 2">
    <name type="scientific">Flavobacterium saccharophilum</name>
    <dbReference type="NCBI Taxonomy" id="29534"/>
    <lineage>
        <taxon>Bacteria</taxon>
        <taxon>Pseudomonadati</taxon>
        <taxon>Bacteroidota</taxon>
        <taxon>Flavobacteriia</taxon>
        <taxon>Flavobacteriales</taxon>
        <taxon>Flavobacteriaceae</taxon>
        <taxon>Flavobacterium</taxon>
    </lineage>
</organism>
<dbReference type="PANTHER" id="PTHR39441:SF1">
    <property type="entry name" value="DUF2252 DOMAIN-CONTAINING PROTEIN"/>
    <property type="match status" value="1"/>
</dbReference>
<reference evidence="2" key="1">
    <citation type="submission" date="2016-11" db="EMBL/GenBank/DDBJ databases">
        <authorList>
            <person name="Varghese N."/>
            <person name="Submissions S."/>
        </authorList>
    </citation>
    <scope>NUCLEOTIDE SEQUENCE [LARGE SCALE GENOMIC DNA]</scope>
    <source>
        <strain evidence="2">DSM 1811</strain>
    </source>
</reference>
<name>A0A1M7ABF3_9FLAO</name>
<dbReference type="RefSeq" id="WP_072970142.1">
    <property type="nucleotide sequence ID" value="NZ_FRBY01000001.1"/>
</dbReference>
<dbReference type="STRING" id="29534.SAMN05444366_0600"/>
<sequence length="466" mass="53136">MAEKFTDTDDNLFNPAASKAARFDKGVAIRKLVPRSVHEEWNPSENREDPVEILINTSVGRMENLVPLRYSRMMESPFTFFRGAAAIMAADLENTPNTGIEVQLCGDCHLMNFGGFATPERKIVFDINDFDETFPGPWEWDIKRLATSFVIAGRSRKFSGKNCKEFAWQVADSYKRNMLDYSQLSALQIWYADIDLAELIERGDDEELKEFQQKRLKKASEFTAHEKEFAKMTYMEGNRARIKDEPPLIYHPIGEEWKRLEREATTIHKRYMETLSDEKKVLLSRYALHDFAIKVVGVGSVGTLCGISLLMSATGEPIFLQFKEARQSVLEAHVKTKGNYSHQGERIVRGQKLMQSASDMFLGWTNDSQDKFFYIRQLRDAKVKPVLEIMKPKNMASYAKACGWALARSHARTGDPSILSGYLGKGNEFANAIAKFSVSYANQNEADYYKMLEAIKEGRLPISEEI</sequence>
<dbReference type="PANTHER" id="PTHR39441">
    <property type="entry name" value="DUF2252 DOMAIN-CONTAINING PROTEIN"/>
    <property type="match status" value="1"/>
</dbReference>
<dbReference type="Proteomes" id="UP000184121">
    <property type="component" value="Unassembled WGS sequence"/>
</dbReference>
<dbReference type="Pfam" id="PF10009">
    <property type="entry name" value="DUF2252"/>
    <property type="match status" value="1"/>
</dbReference>
<dbReference type="OrthoDB" id="1491115at2"/>
<dbReference type="EMBL" id="FRBY01000001">
    <property type="protein sequence ID" value="SHL39986.1"/>
    <property type="molecule type" value="Genomic_DNA"/>
</dbReference>
<dbReference type="InterPro" id="IPR018721">
    <property type="entry name" value="DUF2252"/>
</dbReference>
<keyword evidence="2" id="KW-1185">Reference proteome</keyword>
<accession>A0A1M7ABF3</accession>
<protein>
    <submittedName>
        <fullName evidence="1">Uncharacterized conserved protein, DUF2252 family</fullName>
    </submittedName>
</protein>
<evidence type="ECO:0000313" key="2">
    <source>
        <dbReference type="Proteomes" id="UP000184121"/>
    </source>
</evidence>
<dbReference type="AlphaFoldDB" id="A0A1M7ABF3"/>
<gene>
    <name evidence="1" type="ORF">SAMN05444366_0600</name>
</gene>
<proteinExistence type="predicted"/>
<evidence type="ECO:0000313" key="1">
    <source>
        <dbReference type="EMBL" id="SHL39986.1"/>
    </source>
</evidence>